<feature type="region of interest" description="Disordered" evidence="1">
    <location>
        <begin position="36"/>
        <end position="72"/>
    </location>
</feature>
<evidence type="ECO:0000256" key="1">
    <source>
        <dbReference type="SAM" id="MobiDB-lite"/>
    </source>
</evidence>
<dbReference type="EMBL" id="OC006363">
    <property type="protein sequence ID" value="CAD7266069.1"/>
    <property type="molecule type" value="Genomic_DNA"/>
</dbReference>
<protein>
    <submittedName>
        <fullName evidence="2">Uncharacterized protein</fullName>
    </submittedName>
</protein>
<evidence type="ECO:0000313" key="2">
    <source>
        <dbReference type="EMBL" id="CAD7266069.1"/>
    </source>
</evidence>
<organism evidence="2">
    <name type="scientific">Timema shepardi</name>
    <name type="common">Walking stick</name>
    <dbReference type="NCBI Taxonomy" id="629360"/>
    <lineage>
        <taxon>Eukaryota</taxon>
        <taxon>Metazoa</taxon>
        <taxon>Ecdysozoa</taxon>
        <taxon>Arthropoda</taxon>
        <taxon>Hexapoda</taxon>
        <taxon>Insecta</taxon>
        <taxon>Pterygota</taxon>
        <taxon>Neoptera</taxon>
        <taxon>Polyneoptera</taxon>
        <taxon>Phasmatodea</taxon>
        <taxon>Timematodea</taxon>
        <taxon>Timematoidea</taxon>
        <taxon>Timematidae</taxon>
        <taxon>Timema</taxon>
    </lineage>
</organism>
<sequence>MQTSTKKESPSKRKKLAKNQELITLDNKVVFDVKEKDEVNDKTTDKKEEVKEKEDEDKSPLTKKADKVKEKKTAEIKEYIEAQEEELIDHVESIVEGELVSSAVIPPVEDITSSEAAVKVKKIKKKKPVKTESELTVSETTPELSSPPEDKSDPPAATLLKEEGAQEPASGAIVFDELGVISQCIVCCHSKQRRGDNTSWPQCGQHNAHVSLEMH</sequence>
<feature type="region of interest" description="Disordered" evidence="1">
    <location>
        <begin position="193"/>
        <end position="215"/>
    </location>
</feature>
<reference evidence="2" key="1">
    <citation type="submission" date="2020-11" db="EMBL/GenBank/DDBJ databases">
        <authorList>
            <person name="Tran Van P."/>
        </authorList>
    </citation>
    <scope>NUCLEOTIDE SEQUENCE</scope>
</reference>
<accession>A0A7R9G3V9</accession>
<name>A0A7R9G3V9_TIMSH</name>
<gene>
    <name evidence="2" type="ORF">TSIB3V08_LOCUS10096</name>
</gene>
<feature type="compositionally biased region" description="Polar residues" evidence="1">
    <location>
        <begin position="134"/>
        <end position="144"/>
    </location>
</feature>
<dbReference type="AlphaFoldDB" id="A0A7R9G3V9"/>
<feature type="region of interest" description="Disordered" evidence="1">
    <location>
        <begin position="116"/>
        <end position="167"/>
    </location>
</feature>
<proteinExistence type="predicted"/>
<feature type="compositionally biased region" description="Basic residues" evidence="1">
    <location>
        <begin position="119"/>
        <end position="128"/>
    </location>
</feature>